<dbReference type="InterPro" id="IPR011577">
    <property type="entry name" value="Cyt_b561_bac/Ni-Hgenase"/>
</dbReference>
<dbReference type="HOGENOM" id="CLU_095321_2_0_5"/>
<dbReference type="Pfam" id="PF01292">
    <property type="entry name" value="Ni_hydr_CYTB"/>
    <property type="match status" value="1"/>
</dbReference>
<evidence type="ECO:0000256" key="10">
    <source>
        <dbReference type="ARBA" id="ARBA00023004"/>
    </source>
</evidence>
<dbReference type="GO" id="GO:0022904">
    <property type="term" value="P:respiratory electron transport chain"/>
    <property type="evidence" value="ECO:0007669"/>
    <property type="project" value="InterPro"/>
</dbReference>
<dbReference type="GO" id="GO:0009055">
    <property type="term" value="F:electron transfer activity"/>
    <property type="evidence" value="ECO:0007669"/>
    <property type="project" value="InterPro"/>
</dbReference>
<evidence type="ECO:0000256" key="8">
    <source>
        <dbReference type="ARBA" id="ARBA00022982"/>
    </source>
</evidence>
<name>A5FYJ0_ACICJ</name>
<keyword evidence="5" id="KW-0349">Heme</keyword>
<dbReference type="InterPro" id="IPR016174">
    <property type="entry name" value="Di-haem_cyt_TM"/>
</dbReference>
<evidence type="ECO:0000256" key="13">
    <source>
        <dbReference type="SAM" id="Phobius"/>
    </source>
</evidence>
<dbReference type="GO" id="GO:0005886">
    <property type="term" value="C:plasma membrane"/>
    <property type="evidence" value="ECO:0007669"/>
    <property type="project" value="UniProtKB-SubCell"/>
</dbReference>
<feature type="transmembrane region" description="Helical" evidence="13">
    <location>
        <begin position="12"/>
        <end position="32"/>
    </location>
</feature>
<protein>
    <submittedName>
        <fullName evidence="15">Cytochrome B561</fullName>
    </submittedName>
</protein>
<keyword evidence="4" id="KW-1003">Cell membrane</keyword>
<keyword evidence="16" id="KW-1185">Reference proteome</keyword>
<dbReference type="KEGG" id="acr:Acry_1464"/>
<sequence length="179" mass="20236">MDDRYRPSIQFLHWLIALTVIGLVIAGLLLHYDLIPRSVHKPLAFLHMSFGLAILALMVVRLFIRRRTGAPELPEEIGRPFRIAAHTTQILFYALLLAMPVFGILFVEAHGRTVPFFGLFTLPAFVGKNHGVQEVFAFLHFWGGIAVILLLIAHVGGAVRHELRGERMIRRMLPGRRST</sequence>
<dbReference type="Gene3D" id="1.20.950.20">
    <property type="entry name" value="Transmembrane di-heme cytochromes, Chain C"/>
    <property type="match status" value="1"/>
</dbReference>
<comment type="cofactor">
    <cofactor evidence="1">
        <name>heme b</name>
        <dbReference type="ChEBI" id="CHEBI:60344"/>
    </cofactor>
</comment>
<proteinExistence type="inferred from homology"/>
<accession>A5FYJ0</accession>
<keyword evidence="10" id="KW-0408">Iron</keyword>
<evidence type="ECO:0000256" key="7">
    <source>
        <dbReference type="ARBA" id="ARBA00022723"/>
    </source>
</evidence>
<keyword evidence="11 13" id="KW-0472">Membrane</keyword>
<evidence type="ECO:0000256" key="2">
    <source>
        <dbReference type="ARBA" id="ARBA00004651"/>
    </source>
</evidence>
<evidence type="ECO:0000259" key="14">
    <source>
        <dbReference type="Pfam" id="PF01292"/>
    </source>
</evidence>
<evidence type="ECO:0000256" key="12">
    <source>
        <dbReference type="ARBA" id="ARBA00037975"/>
    </source>
</evidence>
<evidence type="ECO:0000256" key="6">
    <source>
        <dbReference type="ARBA" id="ARBA00022692"/>
    </source>
</evidence>
<evidence type="ECO:0000256" key="1">
    <source>
        <dbReference type="ARBA" id="ARBA00001970"/>
    </source>
</evidence>
<evidence type="ECO:0000256" key="9">
    <source>
        <dbReference type="ARBA" id="ARBA00022989"/>
    </source>
</evidence>
<keyword evidence="8" id="KW-0249">Electron transport</keyword>
<dbReference type="eggNOG" id="COG3038">
    <property type="taxonomic scope" value="Bacteria"/>
</dbReference>
<evidence type="ECO:0000256" key="3">
    <source>
        <dbReference type="ARBA" id="ARBA00022448"/>
    </source>
</evidence>
<dbReference type="SUPFAM" id="SSF81342">
    <property type="entry name" value="Transmembrane di-heme cytochromes"/>
    <property type="match status" value="1"/>
</dbReference>
<dbReference type="PANTHER" id="PTHR30529:SF1">
    <property type="entry name" value="CYTOCHROME B561 HOMOLOG 2"/>
    <property type="match status" value="1"/>
</dbReference>
<dbReference type="PANTHER" id="PTHR30529">
    <property type="entry name" value="CYTOCHROME B561"/>
    <property type="match status" value="1"/>
</dbReference>
<dbReference type="GO" id="GO:0020037">
    <property type="term" value="F:heme binding"/>
    <property type="evidence" value="ECO:0007669"/>
    <property type="project" value="TreeGrafter"/>
</dbReference>
<comment type="subcellular location">
    <subcellularLocation>
        <location evidence="2">Cell membrane</location>
        <topology evidence="2">Multi-pass membrane protein</topology>
    </subcellularLocation>
</comment>
<comment type="similarity">
    <text evidence="12">Belongs to the cytochrome b561 family.</text>
</comment>
<keyword evidence="6 13" id="KW-0812">Transmembrane</keyword>
<gene>
    <name evidence="15" type="ordered locus">Acry_1464</name>
</gene>
<evidence type="ECO:0000256" key="4">
    <source>
        <dbReference type="ARBA" id="ARBA00022475"/>
    </source>
</evidence>
<evidence type="ECO:0000313" key="16">
    <source>
        <dbReference type="Proteomes" id="UP000000245"/>
    </source>
</evidence>
<dbReference type="RefSeq" id="WP_011942261.1">
    <property type="nucleotide sequence ID" value="NC_009484.1"/>
</dbReference>
<keyword evidence="7" id="KW-0479">Metal-binding</keyword>
<organism evidence="15 16">
    <name type="scientific">Acidiphilium cryptum (strain JF-5)</name>
    <dbReference type="NCBI Taxonomy" id="349163"/>
    <lineage>
        <taxon>Bacteria</taxon>
        <taxon>Pseudomonadati</taxon>
        <taxon>Pseudomonadota</taxon>
        <taxon>Alphaproteobacteria</taxon>
        <taxon>Acetobacterales</taxon>
        <taxon>Acidocellaceae</taxon>
        <taxon>Acidiphilium</taxon>
    </lineage>
</organism>
<dbReference type="InterPro" id="IPR052168">
    <property type="entry name" value="Cytochrome_b561_oxidase"/>
</dbReference>
<evidence type="ECO:0000313" key="15">
    <source>
        <dbReference type="EMBL" id="ABQ30672.1"/>
    </source>
</evidence>
<keyword evidence="3" id="KW-0813">Transport</keyword>
<feature type="transmembrane region" description="Helical" evidence="13">
    <location>
        <begin position="90"/>
        <end position="107"/>
    </location>
</feature>
<dbReference type="AlphaFoldDB" id="A5FYJ0"/>
<keyword evidence="9 13" id="KW-1133">Transmembrane helix</keyword>
<dbReference type="GO" id="GO:0046872">
    <property type="term" value="F:metal ion binding"/>
    <property type="evidence" value="ECO:0007669"/>
    <property type="project" value="UniProtKB-KW"/>
</dbReference>
<dbReference type="EMBL" id="CP000697">
    <property type="protein sequence ID" value="ABQ30672.1"/>
    <property type="molecule type" value="Genomic_DNA"/>
</dbReference>
<dbReference type="STRING" id="349163.Acry_1464"/>
<feature type="transmembrane region" description="Helical" evidence="13">
    <location>
        <begin position="135"/>
        <end position="159"/>
    </location>
</feature>
<feature type="domain" description="Cytochrome b561 bacterial/Ni-hydrogenase" evidence="14">
    <location>
        <begin position="4"/>
        <end position="175"/>
    </location>
</feature>
<evidence type="ECO:0000256" key="5">
    <source>
        <dbReference type="ARBA" id="ARBA00022617"/>
    </source>
</evidence>
<feature type="transmembrane region" description="Helical" evidence="13">
    <location>
        <begin position="44"/>
        <end position="64"/>
    </location>
</feature>
<reference evidence="15 16" key="1">
    <citation type="submission" date="2007-05" db="EMBL/GenBank/DDBJ databases">
        <title>Complete sequence of chromosome of Acidiphilium cryptum JF-5.</title>
        <authorList>
            <consortium name="US DOE Joint Genome Institute"/>
            <person name="Copeland A."/>
            <person name="Lucas S."/>
            <person name="Lapidus A."/>
            <person name="Barry K."/>
            <person name="Detter J.C."/>
            <person name="Glavina del Rio T."/>
            <person name="Hammon N."/>
            <person name="Israni S."/>
            <person name="Dalin E."/>
            <person name="Tice H."/>
            <person name="Pitluck S."/>
            <person name="Sims D."/>
            <person name="Brettin T."/>
            <person name="Bruce D."/>
            <person name="Han C."/>
            <person name="Schmutz J."/>
            <person name="Larimer F."/>
            <person name="Land M."/>
            <person name="Hauser L."/>
            <person name="Kyrpides N."/>
            <person name="Kim E."/>
            <person name="Magnuson T."/>
            <person name="Richardson P."/>
        </authorList>
    </citation>
    <scope>NUCLEOTIDE SEQUENCE [LARGE SCALE GENOMIC DNA]</scope>
    <source>
        <strain evidence="15 16">JF-5</strain>
    </source>
</reference>
<evidence type="ECO:0000256" key="11">
    <source>
        <dbReference type="ARBA" id="ARBA00023136"/>
    </source>
</evidence>
<dbReference type="Proteomes" id="UP000000245">
    <property type="component" value="Chromosome"/>
</dbReference>